<evidence type="ECO:0000313" key="1">
    <source>
        <dbReference type="EMBL" id="KXS97213.1"/>
    </source>
</evidence>
<proteinExistence type="predicted"/>
<keyword evidence="2" id="KW-1185">Reference proteome</keyword>
<evidence type="ECO:0008006" key="3">
    <source>
        <dbReference type="Google" id="ProtNLM"/>
    </source>
</evidence>
<protein>
    <recommendedName>
        <fullName evidence="3">SRPBCC family protein</fullName>
    </recommendedName>
</protein>
<reference evidence="1 2" key="1">
    <citation type="submission" date="2015-07" db="EMBL/GenBank/DDBJ databases">
        <title>Comparative genomics of the Sigatoka disease complex on banana suggests a link between parallel evolutionary changes in Pseudocercospora fijiensis and Pseudocercospora eumusae and increased virulence on the banana host.</title>
        <authorList>
            <person name="Chang T.-C."/>
            <person name="Salvucci A."/>
            <person name="Crous P.W."/>
            <person name="Stergiopoulos I."/>
        </authorList>
    </citation>
    <scope>NUCLEOTIDE SEQUENCE [LARGE SCALE GENOMIC DNA]</scope>
    <source>
        <strain evidence="1 2">CBS 114824</strain>
    </source>
</reference>
<dbReference type="SUPFAM" id="SSF55961">
    <property type="entry name" value="Bet v1-like"/>
    <property type="match status" value="1"/>
</dbReference>
<dbReference type="CDD" id="cd07822">
    <property type="entry name" value="SRPBCC_4"/>
    <property type="match status" value="1"/>
</dbReference>
<evidence type="ECO:0000313" key="2">
    <source>
        <dbReference type="Proteomes" id="UP000070133"/>
    </source>
</evidence>
<accession>A0A139H438</accession>
<dbReference type="Gene3D" id="3.30.530.20">
    <property type="match status" value="1"/>
</dbReference>
<dbReference type="OrthoDB" id="509124at2759"/>
<comment type="caution">
    <text evidence="1">The sequence shown here is derived from an EMBL/GenBank/DDBJ whole genome shotgun (WGS) entry which is preliminary data.</text>
</comment>
<dbReference type="Pfam" id="PF10604">
    <property type="entry name" value="Polyketide_cyc2"/>
    <property type="match status" value="1"/>
</dbReference>
<dbReference type="InterPro" id="IPR023393">
    <property type="entry name" value="START-like_dom_sf"/>
</dbReference>
<gene>
    <name evidence="1" type="ORF">AC578_849</name>
</gene>
<dbReference type="Proteomes" id="UP000070133">
    <property type="component" value="Unassembled WGS sequence"/>
</dbReference>
<dbReference type="InterPro" id="IPR019587">
    <property type="entry name" value="Polyketide_cyclase/dehydratase"/>
</dbReference>
<organism evidence="1 2">
    <name type="scientific">Pseudocercospora eumusae</name>
    <dbReference type="NCBI Taxonomy" id="321146"/>
    <lineage>
        <taxon>Eukaryota</taxon>
        <taxon>Fungi</taxon>
        <taxon>Dikarya</taxon>
        <taxon>Ascomycota</taxon>
        <taxon>Pezizomycotina</taxon>
        <taxon>Dothideomycetes</taxon>
        <taxon>Dothideomycetidae</taxon>
        <taxon>Mycosphaerellales</taxon>
        <taxon>Mycosphaerellaceae</taxon>
        <taxon>Pseudocercospora</taxon>
    </lineage>
</organism>
<dbReference type="STRING" id="321146.A0A139H438"/>
<dbReference type="EMBL" id="LFZN01000150">
    <property type="protein sequence ID" value="KXS97213.1"/>
    <property type="molecule type" value="Genomic_DNA"/>
</dbReference>
<dbReference type="AlphaFoldDB" id="A0A139H438"/>
<sequence>MVHIHTQTEIAASPEKVREIFLDFAKLSEWHKTVFKEIHYAPGKTSPDVGDKLKVIGEGMTFEPIVVENSAQKFAWIGSLPYIFTGVHAYHFRHSQENPGNTTFVQEENFSGLLSFLMWTSMGSRTKAGFEKINADLKARAESS</sequence>
<name>A0A139H438_9PEZI</name>
<dbReference type="PANTHER" id="PTHR36166">
    <property type="entry name" value="CHROMOSOME 9, WHOLE GENOME SHOTGUN SEQUENCE"/>
    <property type="match status" value="1"/>
</dbReference>
<dbReference type="PANTHER" id="PTHR36166:SF1">
    <property type="entry name" value="SRPBCC DOMAIN-CONTAINING PROTEIN"/>
    <property type="match status" value="1"/>
</dbReference>